<keyword evidence="1" id="KW-0812">Transmembrane</keyword>
<evidence type="ECO:0000313" key="2">
    <source>
        <dbReference type="EMBL" id="MBS7528812.1"/>
    </source>
</evidence>
<dbReference type="Proteomes" id="UP000746471">
    <property type="component" value="Unassembled WGS sequence"/>
</dbReference>
<feature type="transmembrane region" description="Helical" evidence="1">
    <location>
        <begin position="45"/>
        <end position="64"/>
    </location>
</feature>
<feature type="transmembrane region" description="Helical" evidence="1">
    <location>
        <begin position="128"/>
        <end position="146"/>
    </location>
</feature>
<comment type="caution">
    <text evidence="2">The sequence shown here is derived from an EMBL/GenBank/DDBJ whole genome shotgun (WGS) entry which is preliminary data.</text>
</comment>
<accession>A0ABS5PWQ7</accession>
<keyword evidence="3" id="KW-1185">Reference proteome</keyword>
<organism evidence="2 3">
    <name type="scientific">Fusibacter paucivorans</name>
    <dbReference type="NCBI Taxonomy" id="76009"/>
    <lineage>
        <taxon>Bacteria</taxon>
        <taxon>Bacillati</taxon>
        <taxon>Bacillota</taxon>
        <taxon>Clostridia</taxon>
        <taxon>Eubacteriales</taxon>
        <taxon>Eubacteriales Family XII. Incertae Sedis</taxon>
        <taxon>Fusibacter</taxon>
    </lineage>
</organism>
<feature type="transmembrane region" description="Helical" evidence="1">
    <location>
        <begin position="6"/>
        <end position="24"/>
    </location>
</feature>
<keyword evidence="1" id="KW-0472">Membrane</keyword>
<name>A0ABS5PWQ7_9FIRM</name>
<evidence type="ECO:0000313" key="3">
    <source>
        <dbReference type="Proteomes" id="UP000746471"/>
    </source>
</evidence>
<sequence>MKLEKINSIISVVLSFYILFKSLYFIKQSIILNVFSVIEINYIDLTSTATIHTFFLLLSIYLLGNPKKLLSKNPYNDIEMIDGIGWDTIKIIGFIIMQEYSIQVVGSVINYFSLIEHQMPDYLMLSNTLHIIFGLLMIIVGGVLFYKTSSVYHKLIRN</sequence>
<protein>
    <recommendedName>
        <fullName evidence="4">DUF2871 family protein</fullName>
    </recommendedName>
</protein>
<dbReference type="RefSeq" id="WP_213238667.1">
    <property type="nucleotide sequence ID" value="NZ_JAHBCL010000064.1"/>
</dbReference>
<reference evidence="2 3" key="1">
    <citation type="submission" date="2021-05" db="EMBL/GenBank/DDBJ databases">
        <title>Fusibacter ferrireducens sp. nov., an anaerobic, sulfur- and Fe-reducing bacterium isolated from the mangrove sediment.</title>
        <authorList>
            <person name="Qiu D."/>
        </authorList>
    </citation>
    <scope>NUCLEOTIDE SEQUENCE [LARGE SCALE GENOMIC DNA]</scope>
    <source>
        <strain evidence="2 3">DSM 12116</strain>
    </source>
</reference>
<dbReference type="EMBL" id="JAHBCL010000064">
    <property type="protein sequence ID" value="MBS7528812.1"/>
    <property type="molecule type" value="Genomic_DNA"/>
</dbReference>
<evidence type="ECO:0000256" key="1">
    <source>
        <dbReference type="SAM" id="Phobius"/>
    </source>
</evidence>
<keyword evidence="1" id="KW-1133">Transmembrane helix</keyword>
<evidence type="ECO:0008006" key="4">
    <source>
        <dbReference type="Google" id="ProtNLM"/>
    </source>
</evidence>
<proteinExistence type="predicted"/>
<gene>
    <name evidence="2" type="ORF">KHM83_19270</name>
</gene>